<evidence type="ECO:0000259" key="4">
    <source>
        <dbReference type="Pfam" id="PF13435"/>
    </source>
</evidence>
<accession>A0A6B0TVM0</accession>
<sequence length="624" mass="67671">MAQTPAYVGSDQCADCHAEAADAWAGSHHDLAWTLPDEGHLIGDFDGASFTKDGVTSTFDMVDGQPSILTDGPDGMARFPITGVAGIEPLQQYLVETEPGRVQSLDTVWDAEEERWYHLYPDQELAAGDGLHWTGPYKNWNARCAECHATGYVKAYDPQTDSYDSWQAEIGVGCEACHGPGEAHLQWAAMPDGFDPALWSAVSALGFTVSFGEEARDAEVEQCAGCHSRREALGDGSPLPGTPFHDAYRLALLREGLYHADGSILEEVYVYGSFLQSKMNTAGVRCSDCHDVHTARVKAEGNGLCTQCHSPAGNDRFPQLAKAEYDTPAHHFHTPGTAGAECKSCHMIERTYMGIDGRRDHSFRVPRPDLSLATGSPNACNDCHADKSARWAAEAIADNGGTRGGTPHPANIFAAARRFEPGMAAALADLALYDGLPAILRATALDEMQRYNDPEQAKRVMVLADDPDPLVRQAVLPAIRPVPGTERVTPILPLLADPVRAVRLAAAREMLALPIARLPEPHNSNARNASMEWQRSLRTRADFPETQLVLGGAALTARNLDAASAAFARATEMDPQLVDAWAMQVRLRDAVGDRAGAQRLMDAALALNPLDPVLLRWRDELRLD</sequence>
<dbReference type="InterPro" id="IPR011990">
    <property type="entry name" value="TPR-like_helical_dom_sf"/>
</dbReference>
<dbReference type="PROSITE" id="PS50005">
    <property type="entry name" value="TPR"/>
    <property type="match status" value="1"/>
</dbReference>
<organism evidence="5 6">
    <name type="scientific">Oceanomicrobium pacificus</name>
    <dbReference type="NCBI Taxonomy" id="2692916"/>
    <lineage>
        <taxon>Bacteria</taxon>
        <taxon>Pseudomonadati</taxon>
        <taxon>Pseudomonadota</taxon>
        <taxon>Alphaproteobacteria</taxon>
        <taxon>Rhodobacterales</taxon>
        <taxon>Paracoccaceae</taxon>
        <taxon>Oceanomicrobium</taxon>
    </lineage>
</organism>
<evidence type="ECO:0000313" key="5">
    <source>
        <dbReference type="EMBL" id="MXU65272.1"/>
    </source>
</evidence>
<dbReference type="PANTHER" id="PTHR35038:SF8">
    <property type="entry name" value="C-TYPE POLYHEME CYTOCHROME OMCC"/>
    <property type="match status" value="1"/>
</dbReference>
<comment type="caution">
    <text evidence="5">The sequence shown here is derived from an EMBL/GenBank/DDBJ whole genome shotgun (WGS) entry which is preliminary data.</text>
</comment>
<name>A0A6B0TVM0_9RHOB</name>
<dbReference type="Pfam" id="PF09699">
    <property type="entry name" value="Paired_CXXCH_1"/>
    <property type="match status" value="1"/>
</dbReference>
<dbReference type="AlphaFoldDB" id="A0A6B0TVM0"/>
<keyword evidence="6" id="KW-1185">Reference proteome</keyword>
<dbReference type="Proteomes" id="UP000436016">
    <property type="component" value="Unassembled WGS sequence"/>
</dbReference>
<dbReference type="SUPFAM" id="SSF48371">
    <property type="entry name" value="ARM repeat"/>
    <property type="match status" value="1"/>
</dbReference>
<dbReference type="CDD" id="cd08168">
    <property type="entry name" value="Cytochrom_C3"/>
    <property type="match status" value="1"/>
</dbReference>
<dbReference type="Gene3D" id="1.10.1130.10">
    <property type="entry name" value="Flavocytochrome C3, Chain A"/>
    <property type="match status" value="3"/>
</dbReference>
<dbReference type="InterPro" id="IPR036280">
    <property type="entry name" value="Multihaem_cyt_sf"/>
</dbReference>
<evidence type="ECO:0000256" key="1">
    <source>
        <dbReference type="ARBA" id="ARBA00022729"/>
    </source>
</evidence>
<keyword evidence="1" id="KW-0732">Signal</keyword>
<dbReference type="Gene3D" id="1.25.40.10">
    <property type="entry name" value="Tetratricopeptide repeat domain"/>
    <property type="match status" value="1"/>
</dbReference>
<dbReference type="InterPro" id="IPR023155">
    <property type="entry name" value="Cyt_c-552/4"/>
</dbReference>
<reference evidence="5 6" key="1">
    <citation type="submission" date="2019-12" db="EMBL/GenBank/DDBJ databases">
        <title>Strain KN286 was isolated from seawater, which was collected from Caroline Seamount in the tropical western Pacific.</title>
        <authorList>
            <person name="Wang Q."/>
        </authorList>
    </citation>
    <scope>NUCLEOTIDE SEQUENCE [LARGE SCALE GENOMIC DNA]</scope>
    <source>
        <strain evidence="5 6">KN286</strain>
    </source>
</reference>
<proteinExistence type="predicted"/>
<gene>
    <name evidence="5" type="ORF">GSH16_07415</name>
</gene>
<dbReference type="InterPro" id="IPR019734">
    <property type="entry name" value="TPR_rpt"/>
</dbReference>
<evidence type="ECO:0000313" key="6">
    <source>
        <dbReference type="Proteomes" id="UP000436016"/>
    </source>
</evidence>
<protein>
    <submittedName>
        <fullName evidence="5">Uncharacterized protein</fullName>
    </submittedName>
</protein>
<dbReference type="Pfam" id="PF13435">
    <property type="entry name" value="Cytochrome_C554"/>
    <property type="match status" value="1"/>
</dbReference>
<evidence type="ECO:0000259" key="3">
    <source>
        <dbReference type="Pfam" id="PF09699"/>
    </source>
</evidence>
<evidence type="ECO:0000256" key="2">
    <source>
        <dbReference type="PROSITE-ProRule" id="PRU00339"/>
    </source>
</evidence>
<dbReference type="InterPro" id="IPR051829">
    <property type="entry name" value="Multiheme_Cytochr_ET"/>
</dbReference>
<dbReference type="InterPro" id="IPR010177">
    <property type="entry name" value="Paired_CXXCH_1"/>
</dbReference>
<feature type="domain" description="Doubled CXXCH motif" evidence="3">
    <location>
        <begin position="285"/>
        <end position="311"/>
    </location>
</feature>
<feature type="repeat" description="TPR" evidence="2">
    <location>
        <begin position="544"/>
        <end position="577"/>
    </location>
</feature>
<dbReference type="SUPFAM" id="SSF48695">
    <property type="entry name" value="Multiheme cytochromes"/>
    <property type="match status" value="1"/>
</dbReference>
<keyword evidence="2" id="KW-0802">TPR repeat</keyword>
<dbReference type="PANTHER" id="PTHR35038">
    <property type="entry name" value="DISSIMILATORY SULFITE REDUCTASE SIRA"/>
    <property type="match status" value="1"/>
</dbReference>
<feature type="domain" description="Cytochrome c-552/4" evidence="4">
    <location>
        <begin position="140"/>
        <end position="179"/>
    </location>
</feature>
<dbReference type="SUPFAM" id="SSF48452">
    <property type="entry name" value="TPR-like"/>
    <property type="match status" value="1"/>
</dbReference>
<dbReference type="InterPro" id="IPR016024">
    <property type="entry name" value="ARM-type_fold"/>
</dbReference>
<dbReference type="EMBL" id="WUWG01000003">
    <property type="protein sequence ID" value="MXU65272.1"/>
    <property type="molecule type" value="Genomic_DNA"/>
</dbReference>